<dbReference type="EMBL" id="BARU01044327">
    <property type="protein sequence ID" value="GAH77161.1"/>
    <property type="molecule type" value="Genomic_DNA"/>
</dbReference>
<feature type="domain" description="Response regulatory" evidence="1">
    <location>
        <begin position="1"/>
        <end position="46"/>
    </location>
</feature>
<evidence type="ECO:0000259" key="1">
    <source>
        <dbReference type="PROSITE" id="PS50110"/>
    </source>
</evidence>
<evidence type="ECO:0000313" key="2">
    <source>
        <dbReference type="EMBL" id="GAH77161.1"/>
    </source>
</evidence>
<name>X1I431_9ZZZZ</name>
<gene>
    <name evidence="2" type="ORF">S03H2_67641</name>
</gene>
<proteinExistence type="predicted"/>
<dbReference type="InterPro" id="IPR001789">
    <property type="entry name" value="Sig_transdc_resp-reg_receiver"/>
</dbReference>
<dbReference type="GO" id="GO:0000160">
    <property type="term" value="P:phosphorelay signal transduction system"/>
    <property type="evidence" value="ECO:0007669"/>
    <property type="project" value="InterPro"/>
</dbReference>
<sequence length="56" mass="6047">PDVKAVVSSGYFNDPVMANFKDYGFSGVVPKPYDLGELDKVLKEVLEGGNNQGNKV</sequence>
<protein>
    <recommendedName>
        <fullName evidence="1">Response regulatory domain-containing protein</fullName>
    </recommendedName>
</protein>
<accession>X1I431</accession>
<organism evidence="2">
    <name type="scientific">marine sediment metagenome</name>
    <dbReference type="NCBI Taxonomy" id="412755"/>
    <lineage>
        <taxon>unclassified sequences</taxon>
        <taxon>metagenomes</taxon>
        <taxon>ecological metagenomes</taxon>
    </lineage>
</organism>
<dbReference type="AlphaFoldDB" id="X1I431"/>
<dbReference type="PROSITE" id="PS50110">
    <property type="entry name" value="RESPONSE_REGULATORY"/>
    <property type="match status" value="1"/>
</dbReference>
<reference evidence="2" key="1">
    <citation type="journal article" date="2014" name="Front. Microbiol.">
        <title>High frequency of phylogenetically diverse reductive dehalogenase-homologous genes in deep subseafloor sedimentary metagenomes.</title>
        <authorList>
            <person name="Kawai M."/>
            <person name="Futagami T."/>
            <person name="Toyoda A."/>
            <person name="Takaki Y."/>
            <person name="Nishi S."/>
            <person name="Hori S."/>
            <person name="Arai W."/>
            <person name="Tsubouchi T."/>
            <person name="Morono Y."/>
            <person name="Uchiyama I."/>
            <person name="Ito T."/>
            <person name="Fujiyama A."/>
            <person name="Inagaki F."/>
            <person name="Takami H."/>
        </authorList>
    </citation>
    <scope>NUCLEOTIDE SEQUENCE</scope>
    <source>
        <strain evidence="2">Expedition CK06-06</strain>
    </source>
</reference>
<dbReference type="InterPro" id="IPR011006">
    <property type="entry name" value="CheY-like_superfamily"/>
</dbReference>
<dbReference type="SUPFAM" id="SSF52172">
    <property type="entry name" value="CheY-like"/>
    <property type="match status" value="1"/>
</dbReference>
<comment type="caution">
    <text evidence="2">The sequence shown here is derived from an EMBL/GenBank/DDBJ whole genome shotgun (WGS) entry which is preliminary data.</text>
</comment>
<feature type="non-terminal residue" evidence="2">
    <location>
        <position position="1"/>
    </location>
</feature>